<keyword evidence="6" id="KW-0206">Cytoskeleton</keyword>
<comment type="subunit">
    <text evidence="3">Occurs in many kinds of cells as a complex with monomeric actin in a 1:1 ratio.</text>
</comment>
<evidence type="ECO:0000256" key="3">
    <source>
        <dbReference type="ARBA" id="ARBA00011583"/>
    </source>
</evidence>
<keyword evidence="5 7" id="KW-0009">Actin-binding</keyword>
<comment type="subcellular location">
    <subcellularLocation>
        <location evidence="1">Cytoplasm</location>
        <location evidence="1">Cytoskeleton</location>
    </subcellularLocation>
</comment>
<dbReference type="GeneID" id="106471032"/>
<protein>
    <recommendedName>
        <fullName evidence="7">Profilin</fullName>
    </recommendedName>
</protein>
<evidence type="ECO:0000256" key="7">
    <source>
        <dbReference type="RuleBase" id="RU003909"/>
    </source>
</evidence>
<dbReference type="Gene3D" id="3.30.450.30">
    <property type="entry name" value="Dynein light chain 2a, cytoplasmic"/>
    <property type="match status" value="1"/>
</dbReference>
<reference evidence="9" key="1">
    <citation type="submission" date="2025-08" db="UniProtKB">
        <authorList>
            <consortium name="RefSeq"/>
        </authorList>
    </citation>
    <scope>IDENTIFICATION</scope>
    <source>
        <tissue evidence="9">Muscle</tissue>
    </source>
</reference>
<sequence length="132" mass="14252">MVSPVKAFTPKYVDDQICSQVQCRLAVIAELAHGGILAKRESDPNTQIAPSELKVTVDTMKFNPVAFSIGGEKCICLSAESTLHRGRKEGSVLCIVATEKCLIASVTADRIPGDQLNLVVEKLGDYLRLSGY</sequence>
<evidence type="ECO:0000256" key="6">
    <source>
        <dbReference type="ARBA" id="ARBA00023212"/>
    </source>
</evidence>
<dbReference type="InterPro" id="IPR005455">
    <property type="entry name" value="PFN_euk"/>
</dbReference>
<evidence type="ECO:0000313" key="9">
    <source>
        <dbReference type="RefSeq" id="XP_022256269.1"/>
    </source>
</evidence>
<keyword evidence="8" id="KW-1185">Reference proteome</keyword>
<dbReference type="PANTHER" id="PTHR11604:SF0">
    <property type="entry name" value="PROFILIN"/>
    <property type="match status" value="1"/>
</dbReference>
<dbReference type="InterPro" id="IPR036140">
    <property type="entry name" value="PFN_sf"/>
</dbReference>
<accession>A0ABM1TK63</accession>
<keyword evidence="4" id="KW-0963">Cytoplasm</keyword>
<dbReference type="SUPFAM" id="SSF55770">
    <property type="entry name" value="Profilin (actin-binding protein)"/>
    <property type="match status" value="1"/>
</dbReference>
<proteinExistence type="inferred from homology"/>
<comment type="similarity">
    <text evidence="2 7">Belongs to the profilin family.</text>
</comment>
<dbReference type="PANTHER" id="PTHR11604">
    <property type="entry name" value="PROFILIN"/>
    <property type="match status" value="1"/>
</dbReference>
<evidence type="ECO:0000256" key="2">
    <source>
        <dbReference type="ARBA" id="ARBA00010058"/>
    </source>
</evidence>
<evidence type="ECO:0000256" key="5">
    <source>
        <dbReference type="ARBA" id="ARBA00023203"/>
    </source>
</evidence>
<name>A0ABM1TK63_LIMPO</name>
<dbReference type="RefSeq" id="XP_022256269.1">
    <property type="nucleotide sequence ID" value="XM_022400561.1"/>
</dbReference>
<dbReference type="InterPro" id="IPR048278">
    <property type="entry name" value="PFN"/>
</dbReference>
<evidence type="ECO:0000256" key="1">
    <source>
        <dbReference type="ARBA" id="ARBA00004245"/>
    </source>
</evidence>
<evidence type="ECO:0000313" key="8">
    <source>
        <dbReference type="Proteomes" id="UP000694941"/>
    </source>
</evidence>
<dbReference type="Proteomes" id="UP000694941">
    <property type="component" value="Unplaced"/>
</dbReference>
<dbReference type="Pfam" id="PF00235">
    <property type="entry name" value="Profilin"/>
    <property type="match status" value="1"/>
</dbReference>
<organism evidence="8 9">
    <name type="scientific">Limulus polyphemus</name>
    <name type="common">Atlantic horseshoe crab</name>
    <dbReference type="NCBI Taxonomy" id="6850"/>
    <lineage>
        <taxon>Eukaryota</taxon>
        <taxon>Metazoa</taxon>
        <taxon>Ecdysozoa</taxon>
        <taxon>Arthropoda</taxon>
        <taxon>Chelicerata</taxon>
        <taxon>Merostomata</taxon>
        <taxon>Xiphosura</taxon>
        <taxon>Limulidae</taxon>
        <taxon>Limulus</taxon>
    </lineage>
</organism>
<gene>
    <name evidence="9" type="primary">LOC106471032</name>
</gene>
<dbReference type="SMART" id="SM00392">
    <property type="entry name" value="PROF"/>
    <property type="match status" value="1"/>
</dbReference>
<evidence type="ECO:0000256" key="4">
    <source>
        <dbReference type="ARBA" id="ARBA00022490"/>
    </source>
</evidence>